<dbReference type="Proteomes" id="UP000282985">
    <property type="component" value="Unassembled WGS sequence"/>
</dbReference>
<name>A0A434AYP8_9BACT</name>
<proteinExistence type="predicted"/>
<dbReference type="OrthoDB" id="1115578at2"/>
<comment type="caution">
    <text evidence="1">The sequence shown here is derived from an EMBL/GenBank/DDBJ whole genome shotgun (WGS) entry which is preliminary data.</text>
</comment>
<accession>A0A434AYP8</accession>
<reference evidence="1 2" key="1">
    <citation type="submission" date="2018-11" db="EMBL/GenBank/DDBJ databases">
        <title>Parancylomarina longa gen. nov., sp. nov., isolated from sediments of southern Okinawa.</title>
        <authorList>
            <person name="Fu T."/>
        </authorList>
    </citation>
    <scope>NUCLEOTIDE SEQUENCE [LARGE SCALE GENOMIC DNA]</scope>
    <source>
        <strain evidence="1 2">T3-2 S1-C</strain>
    </source>
</reference>
<evidence type="ECO:0000313" key="2">
    <source>
        <dbReference type="Proteomes" id="UP000282985"/>
    </source>
</evidence>
<dbReference type="EMBL" id="RJJX01000002">
    <property type="protein sequence ID" value="RUT79703.1"/>
    <property type="molecule type" value="Genomic_DNA"/>
</dbReference>
<organism evidence="1 2">
    <name type="scientific">Ancylomarina longa</name>
    <dbReference type="NCBI Taxonomy" id="2487017"/>
    <lineage>
        <taxon>Bacteria</taxon>
        <taxon>Pseudomonadati</taxon>
        <taxon>Bacteroidota</taxon>
        <taxon>Bacteroidia</taxon>
        <taxon>Marinilabiliales</taxon>
        <taxon>Marinifilaceae</taxon>
        <taxon>Ancylomarina</taxon>
    </lineage>
</organism>
<sequence>MTDTTTAPTIKDKVLGIPDEQKITPTIPVDIVILEAENLYHFAKDDKETLVESGLNTTLIEDLLPRITFLQDCQAAWMTVYNGKEITLEEWKKESEKAYELQAELLHSFRFAFRNEHKLTTQVNRIAEGSGHADLIQDLKDYASLGKANKEALEAINFDMQKLDLAITMSNSLLSLLGEVNGIRKDAGKLEKELRDRAYTYLKQAVDEIRDYGKYAFWKEEDKVKLYSSDYSRKIRERNS</sequence>
<keyword evidence="2" id="KW-1185">Reference proteome</keyword>
<dbReference type="RefSeq" id="WP_127342525.1">
    <property type="nucleotide sequence ID" value="NZ_RJJX01000002.1"/>
</dbReference>
<evidence type="ECO:0000313" key="1">
    <source>
        <dbReference type="EMBL" id="RUT79703.1"/>
    </source>
</evidence>
<gene>
    <name evidence="1" type="ORF">DLK05_03190</name>
</gene>
<protein>
    <submittedName>
        <fullName evidence="1">Uncharacterized protein</fullName>
    </submittedName>
</protein>
<dbReference type="AlphaFoldDB" id="A0A434AYP8"/>